<dbReference type="AlphaFoldDB" id="A0AAI9U1M9"/>
<proteinExistence type="predicted"/>
<name>A0AAI9U1M9_9PEZI</name>
<dbReference type="Proteomes" id="UP001239795">
    <property type="component" value="Unassembled WGS sequence"/>
</dbReference>
<gene>
    <name evidence="1" type="ORF">CMEL01_07326</name>
</gene>
<keyword evidence="2" id="KW-1185">Reference proteome</keyword>
<reference evidence="1 2" key="1">
    <citation type="submission" date="2016-10" db="EMBL/GenBank/DDBJ databases">
        <title>The genome sequence of Colletotrichum fioriniae PJ7.</title>
        <authorList>
            <person name="Baroncelli R."/>
        </authorList>
    </citation>
    <scope>NUCLEOTIDE SEQUENCE [LARGE SCALE GENOMIC DNA]</scope>
    <source>
        <strain evidence="1">Col 31</strain>
    </source>
</reference>
<organism evidence="1 2">
    <name type="scientific">Colletotrichum melonis</name>
    <dbReference type="NCBI Taxonomy" id="1209925"/>
    <lineage>
        <taxon>Eukaryota</taxon>
        <taxon>Fungi</taxon>
        <taxon>Dikarya</taxon>
        <taxon>Ascomycota</taxon>
        <taxon>Pezizomycotina</taxon>
        <taxon>Sordariomycetes</taxon>
        <taxon>Hypocreomycetidae</taxon>
        <taxon>Glomerellales</taxon>
        <taxon>Glomerellaceae</taxon>
        <taxon>Colletotrichum</taxon>
        <taxon>Colletotrichum acutatum species complex</taxon>
    </lineage>
</organism>
<evidence type="ECO:0000313" key="1">
    <source>
        <dbReference type="EMBL" id="KAK1449990.1"/>
    </source>
</evidence>
<sequence>MTAALLSLRKRPINDVVIIDGFNALFSDQEICEYNLDTFKTFPLDTHPEINQFSKIIQDIHSDYCARALDSVLATAAKLSREYRGSSF</sequence>
<comment type="caution">
    <text evidence="1">The sequence shown here is derived from an EMBL/GenBank/DDBJ whole genome shotgun (WGS) entry which is preliminary data.</text>
</comment>
<protein>
    <submittedName>
        <fullName evidence="1">Uncharacterized protein</fullName>
    </submittedName>
</protein>
<evidence type="ECO:0000313" key="2">
    <source>
        <dbReference type="Proteomes" id="UP001239795"/>
    </source>
</evidence>
<dbReference type="EMBL" id="MLGG01000057">
    <property type="protein sequence ID" value="KAK1449990.1"/>
    <property type="molecule type" value="Genomic_DNA"/>
</dbReference>
<accession>A0AAI9U1M9</accession>